<dbReference type="AlphaFoldDB" id="A0ABD1J043"/>
<feature type="compositionally biased region" description="Pro residues" evidence="1">
    <location>
        <begin position="77"/>
        <end position="87"/>
    </location>
</feature>
<reference evidence="2 3" key="1">
    <citation type="submission" date="2024-09" db="EMBL/GenBank/DDBJ databases">
        <title>A chromosome-level genome assembly of Gray's grenadier anchovy, Coilia grayii.</title>
        <authorList>
            <person name="Fu Z."/>
        </authorList>
    </citation>
    <scope>NUCLEOTIDE SEQUENCE [LARGE SCALE GENOMIC DNA]</scope>
    <source>
        <strain evidence="2">G4</strain>
        <tissue evidence="2">Muscle</tissue>
    </source>
</reference>
<evidence type="ECO:0000313" key="3">
    <source>
        <dbReference type="Proteomes" id="UP001591681"/>
    </source>
</evidence>
<dbReference type="EMBL" id="JBHFQA010000021">
    <property type="protein sequence ID" value="KAL2080519.1"/>
    <property type="molecule type" value="Genomic_DNA"/>
</dbReference>
<keyword evidence="3" id="KW-1185">Reference proteome</keyword>
<evidence type="ECO:0000313" key="2">
    <source>
        <dbReference type="EMBL" id="KAL2080519.1"/>
    </source>
</evidence>
<sequence length="398" mass="42469">MTAVGADAGLHLPVDSTGLGEAEGVFQLSGTPGVVGLGGADAGLYLPAAGLDGAEGMFYQAPLLTTVPLHLVLQPPPVVQQGAPPPKVKTNKRTRKPSPPKPKNRNRFNEKYRQLMAKMEEAPLAPPVAWEGKYTQLHTGCSSRGVGPVPAHSSSGGPEAVRESIQRPLLRGYHDNSIPTNRVPQRVMYGDPLQCAAGPAVPHPDTWLALSPPPMPDWGGVMVEPPGALEAELELLFPDDPDPESQRQEQLLTTYAPVAGHVGHHGYPELLFGDMEEEDGEEGGREAPGLNPTGTMTLLDWALLTNMFPEHTPLDKHAPTLHLWNTENYSYHSNLLHHNAWASQNGEAVCATLAGDIESGSLSQPMRKQATECTTCVDGEGCGLACYLEQVVEGGVVT</sequence>
<organism evidence="2 3">
    <name type="scientific">Coilia grayii</name>
    <name type="common">Gray's grenadier anchovy</name>
    <dbReference type="NCBI Taxonomy" id="363190"/>
    <lineage>
        <taxon>Eukaryota</taxon>
        <taxon>Metazoa</taxon>
        <taxon>Chordata</taxon>
        <taxon>Craniata</taxon>
        <taxon>Vertebrata</taxon>
        <taxon>Euteleostomi</taxon>
        <taxon>Actinopterygii</taxon>
        <taxon>Neopterygii</taxon>
        <taxon>Teleostei</taxon>
        <taxon>Clupei</taxon>
        <taxon>Clupeiformes</taxon>
        <taxon>Clupeoidei</taxon>
        <taxon>Engraulidae</taxon>
        <taxon>Coilinae</taxon>
        <taxon>Coilia</taxon>
    </lineage>
</organism>
<proteinExistence type="predicted"/>
<comment type="caution">
    <text evidence="2">The sequence shown here is derived from an EMBL/GenBank/DDBJ whole genome shotgun (WGS) entry which is preliminary data.</text>
</comment>
<feature type="region of interest" description="Disordered" evidence="1">
    <location>
        <begin position="77"/>
        <end position="108"/>
    </location>
</feature>
<name>A0ABD1J043_9TELE</name>
<dbReference type="Proteomes" id="UP001591681">
    <property type="component" value="Unassembled WGS sequence"/>
</dbReference>
<protein>
    <submittedName>
        <fullName evidence="2">Uncharacterized protein</fullName>
    </submittedName>
</protein>
<gene>
    <name evidence="2" type="ORF">ACEWY4_024312</name>
</gene>
<accession>A0ABD1J043</accession>
<evidence type="ECO:0000256" key="1">
    <source>
        <dbReference type="SAM" id="MobiDB-lite"/>
    </source>
</evidence>
<feature type="compositionally biased region" description="Basic residues" evidence="1">
    <location>
        <begin position="89"/>
        <end position="106"/>
    </location>
</feature>